<organism evidence="2">
    <name type="scientific">Naegleria gruberi</name>
    <name type="common">Amoeba</name>
    <dbReference type="NCBI Taxonomy" id="5762"/>
    <lineage>
        <taxon>Eukaryota</taxon>
        <taxon>Discoba</taxon>
        <taxon>Heterolobosea</taxon>
        <taxon>Tetramitia</taxon>
        <taxon>Eutetramitia</taxon>
        <taxon>Vahlkampfiidae</taxon>
        <taxon>Naegleria</taxon>
    </lineage>
</organism>
<gene>
    <name evidence="1" type="ORF">NAEGRDRAFT_75375</name>
</gene>
<dbReference type="RefSeq" id="XP_002669719.1">
    <property type="nucleotide sequence ID" value="XM_002669673.1"/>
</dbReference>
<evidence type="ECO:0000313" key="2">
    <source>
        <dbReference type="Proteomes" id="UP000006671"/>
    </source>
</evidence>
<evidence type="ECO:0000313" key="1">
    <source>
        <dbReference type="EMBL" id="EFC36975.1"/>
    </source>
</evidence>
<dbReference type="KEGG" id="ngr:NAEGRDRAFT_75375"/>
<name>D2W1T9_NAEGR</name>
<dbReference type="AlphaFoldDB" id="D2W1T9"/>
<reference evidence="1 2" key="1">
    <citation type="journal article" date="2010" name="Cell">
        <title>The genome of Naegleria gruberi illuminates early eukaryotic versatility.</title>
        <authorList>
            <person name="Fritz-Laylin L.K."/>
            <person name="Prochnik S.E."/>
            <person name="Ginger M.L."/>
            <person name="Dacks J.B."/>
            <person name="Carpenter M.L."/>
            <person name="Field M.C."/>
            <person name="Kuo A."/>
            <person name="Paredez A."/>
            <person name="Chapman J."/>
            <person name="Pham J."/>
            <person name="Shu S."/>
            <person name="Neupane R."/>
            <person name="Cipriano M."/>
            <person name="Mancuso J."/>
            <person name="Tu H."/>
            <person name="Salamov A."/>
            <person name="Lindquist E."/>
            <person name="Shapiro H."/>
            <person name="Lucas S."/>
            <person name="Grigoriev I.V."/>
            <person name="Cande W.Z."/>
            <person name="Fulton C."/>
            <person name="Rokhsar D.S."/>
            <person name="Dawson S.C."/>
        </authorList>
    </citation>
    <scope>NUCLEOTIDE SEQUENCE [LARGE SCALE GENOMIC DNA]</scope>
    <source>
        <strain evidence="1 2">NEG-M</strain>
    </source>
</reference>
<dbReference type="GeneID" id="8856224"/>
<dbReference type="Proteomes" id="UP000006671">
    <property type="component" value="Unassembled WGS sequence"/>
</dbReference>
<keyword evidence="2" id="KW-1185">Reference proteome</keyword>
<accession>D2W1T9</accession>
<sequence>MKRSVTNEGHQKNKKKKSTYSNSSSFKFVDLPSEMIGNILDYSLISDGLSLVTTCKQFHNDHYNEHLLFSPCKYMKLMANMTPYQLKLHHKAATHMKDQMRAKEIYENEKKKFKCMLKLIKKEIGKKTARELKKKLFKKVIYNKIDAQDTRREITIGECSIIHESSFESNIQSYESIDAQVWYSCKIVKDNEVYEIVDNCSWLCDSQGTCTTDDLNELLTIDHNIDSKLVLACLLMTAPLLSWSVVKNEYPTSFSSNKPPEIYFSGSITLTKQSASINDIVQQVFNWAI</sequence>
<dbReference type="VEuPathDB" id="AmoebaDB:NAEGRDRAFT_75375"/>
<dbReference type="EMBL" id="GG738923">
    <property type="protein sequence ID" value="EFC36975.1"/>
    <property type="molecule type" value="Genomic_DNA"/>
</dbReference>
<protein>
    <submittedName>
        <fullName evidence="1">Predicted protein</fullName>
    </submittedName>
</protein>
<dbReference type="InParanoid" id="D2W1T9"/>
<proteinExistence type="predicted"/>